<accession>A0A4Y2RBN3</accession>
<feature type="region of interest" description="Disordered" evidence="1">
    <location>
        <begin position="1"/>
        <end position="24"/>
    </location>
</feature>
<sequence length="92" mass="9880">MHSSIPPQKKQSKQPLGHDHLATGFQNCGETWELEQASIFEAQGPIAVLGSREISTPRNRLGAISLKTQKQVESRNPYKAKGGASSGVALVV</sequence>
<proteinExistence type="predicted"/>
<evidence type="ECO:0000313" key="3">
    <source>
        <dbReference type="Proteomes" id="UP000499080"/>
    </source>
</evidence>
<name>A0A4Y2RBN3_ARAVE</name>
<dbReference type="AlphaFoldDB" id="A0A4Y2RBN3"/>
<protein>
    <submittedName>
        <fullName evidence="2">Uncharacterized protein</fullName>
    </submittedName>
</protein>
<gene>
    <name evidence="2" type="ORF">AVEN_72276_1</name>
</gene>
<organism evidence="2 3">
    <name type="scientific">Araneus ventricosus</name>
    <name type="common">Orbweaver spider</name>
    <name type="synonym">Epeira ventricosa</name>
    <dbReference type="NCBI Taxonomy" id="182803"/>
    <lineage>
        <taxon>Eukaryota</taxon>
        <taxon>Metazoa</taxon>
        <taxon>Ecdysozoa</taxon>
        <taxon>Arthropoda</taxon>
        <taxon>Chelicerata</taxon>
        <taxon>Arachnida</taxon>
        <taxon>Araneae</taxon>
        <taxon>Araneomorphae</taxon>
        <taxon>Entelegynae</taxon>
        <taxon>Araneoidea</taxon>
        <taxon>Araneidae</taxon>
        <taxon>Araneus</taxon>
    </lineage>
</organism>
<dbReference type="Proteomes" id="UP000499080">
    <property type="component" value="Unassembled WGS sequence"/>
</dbReference>
<evidence type="ECO:0000313" key="2">
    <source>
        <dbReference type="EMBL" id="GBN73158.1"/>
    </source>
</evidence>
<dbReference type="EMBL" id="BGPR01016475">
    <property type="protein sequence ID" value="GBN73158.1"/>
    <property type="molecule type" value="Genomic_DNA"/>
</dbReference>
<comment type="caution">
    <text evidence="2">The sequence shown here is derived from an EMBL/GenBank/DDBJ whole genome shotgun (WGS) entry which is preliminary data.</text>
</comment>
<reference evidence="2 3" key="1">
    <citation type="journal article" date="2019" name="Sci. Rep.">
        <title>Orb-weaving spider Araneus ventricosus genome elucidates the spidroin gene catalogue.</title>
        <authorList>
            <person name="Kono N."/>
            <person name="Nakamura H."/>
            <person name="Ohtoshi R."/>
            <person name="Moran D.A.P."/>
            <person name="Shinohara A."/>
            <person name="Yoshida Y."/>
            <person name="Fujiwara M."/>
            <person name="Mori M."/>
            <person name="Tomita M."/>
            <person name="Arakawa K."/>
        </authorList>
    </citation>
    <scope>NUCLEOTIDE SEQUENCE [LARGE SCALE GENOMIC DNA]</scope>
</reference>
<evidence type="ECO:0000256" key="1">
    <source>
        <dbReference type="SAM" id="MobiDB-lite"/>
    </source>
</evidence>
<keyword evidence="3" id="KW-1185">Reference proteome</keyword>